<dbReference type="AlphaFoldDB" id="A0A645FV71"/>
<proteinExistence type="predicted"/>
<dbReference type="InterPro" id="IPR014729">
    <property type="entry name" value="Rossmann-like_a/b/a_fold"/>
</dbReference>
<name>A0A645FV71_9ZZZZ</name>
<evidence type="ECO:0000313" key="1">
    <source>
        <dbReference type="EMBL" id="MPN17429.1"/>
    </source>
</evidence>
<dbReference type="InterPro" id="IPR052188">
    <property type="entry name" value="Ni-pincer_cofactor_biosynth"/>
</dbReference>
<dbReference type="PANTHER" id="PTHR43169:SF2">
    <property type="entry name" value="NAD_GMP SYNTHASE DOMAIN-CONTAINING PROTEIN"/>
    <property type="match status" value="1"/>
</dbReference>
<protein>
    <submittedName>
        <fullName evidence="1">Pyridinium-3,5-biscarboxylic acid mononucleotide sulfurtransferase</fullName>
        <ecNumber evidence="1">2.8.1.-</ecNumber>
    </submittedName>
</protein>
<dbReference type="PANTHER" id="PTHR43169">
    <property type="entry name" value="EXSB FAMILY PROTEIN"/>
    <property type="match status" value="1"/>
</dbReference>
<dbReference type="GO" id="GO:0016783">
    <property type="term" value="F:sulfurtransferase activity"/>
    <property type="evidence" value="ECO:0007669"/>
    <property type="project" value="InterPro"/>
</dbReference>
<accession>A0A645FV71</accession>
<sequence length="192" mass="22134">MLEEIKYNPEDRCYICKTHVFSKIKEFSNRMGIDYVVDGSNLDDTKDYRPGMRALKELNIKSPLLECKLTKKDIREISKELGLITWDKPSYACLLSRIPYGEEIKLEELNKIEKGENYLAEAGFKGARIRSYGDLARIEVYNEQINNLLDKDVRKSIIEGLKNVGYKYVTLDLEGYRTGSMNVNIKGGMDNE</sequence>
<dbReference type="Gene3D" id="3.40.50.620">
    <property type="entry name" value="HUPs"/>
    <property type="match status" value="1"/>
</dbReference>
<dbReference type="EMBL" id="VSSQ01064558">
    <property type="protein sequence ID" value="MPN17429.1"/>
    <property type="molecule type" value="Genomic_DNA"/>
</dbReference>
<organism evidence="1">
    <name type="scientific">bioreactor metagenome</name>
    <dbReference type="NCBI Taxonomy" id="1076179"/>
    <lineage>
        <taxon>unclassified sequences</taxon>
        <taxon>metagenomes</taxon>
        <taxon>ecological metagenomes</taxon>
    </lineage>
</organism>
<dbReference type="EC" id="2.8.1.-" evidence="1"/>
<dbReference type="SUPFAM" id="SSF52402">
    <property type="entry name" value="Adenine nucleotide alpha hydrolases-like"/>
    <property type="match status" value="1"/>
</dbReference>
<keyword evidence="1" id="KW-0808">Transferase</keyword>
<dbReference type="NCBIfam" id="TIGR00268">
    <property type="entry name" value="ATP-dependent sacrificial sulfur transferase LarE"/>
    <property type="match status" value="1"/>
</dbReference>
<reference evidence="1" key="1">
    <citation type="submission" date="2019-08" db="EMBL/GenBank/DDBJ databases">
        <authorList>
            <person name="Kucharzyk K."/>
            <person name="Murdoch R.W."/>
            <person name="Higgins S."/>
            <person name="Loffler F."/>
        </authorList>
    </citation>
    <scope>NUCLEOTIDE SEQUENCE</scope>
</reference>
<gene>
    <name evidence="1" type="primary">larE_22</name>
    <name evidence="1" type="ORF">SDC9_164782</name>
</gene>
<dbReference type="CDD" id="cd01990">
    <property type="entry name" value="LarE-like"/>
    <property type="match status" value="1"/>
</dbReference>
<dbReference type="InterPro" id="IPR005232">
    <property type="entry name" value="LarE"/>
</dbReference>
<comment type="caution">
    <text evidence="1">The sequence shown here is derived from an EMBL/GenBank/DDBJ whole genome shotgun (WGS) entry which is preliminary data.</text>
</comment>